<name>A0AAD1YDK5_9CLOT</name>
<organism evidence="5 6">
    <name type="scientific">Clostridium neonatale</name>
    <dbReference type="NCBI Taxonomy" id="137838"/>
    <lineage>
        <taxon>Bacteria</taxon>
        <taxon>Bacillati</taxon>
        <taxon>Bacillota</taxon>
        <taxon>Clostridia</taxon>
        <taxon>Eubacteriales</taxon>
        <taxon>Clostridiaceae</taxon>
        <taxon>Clostridium</taxon>
    </lineage>
</organism>
<evidence type="ECO:0000256" key="3">
    <source>
        <dbReference type="ARBA" id="ARBA00023204"/>
    </source>
</evidence>
<keyword evidence="2" id="KW-0227">DNA damage</keyword>
<sequence length="122" mass="13642">MWIFKEDGASDTCFEPIKGGLSDSMKRCAKMFGIGRYLSSKNIFTNSWVTLDEYGKIIDADIKRLKNEYNQYISGQKSAACKPSSTITEINNIPTKSTTNKVEPLPKQKINNVATKPTPKKS</sequence>
<gene>
    <name evidence="5" type="ORF">CNEO2_180059</name>
</gene>
<dbReference type="AlphaFoldDB" id="A0AAD1YDK5"/>
<feature type="compositionally biased region" description="Polar residues" evidence="4">
    <location>
        <begin position="90"/>
        <end position="101"/>
    </location>
</feature>
<evidence type="ECO:0000313" key="5">
    <source>
        <dbReference type="EMBL" id="CAI3551541.1"/>
    </source>
</evidence>
<dbReference type="InterPro" id="IPR041247">
    <property type="entry name" value="Rad52_fam"/>
</dbReference>
<accession>A0AAD1YDK5</accession>
<comment type="similarity">
    <text evidence="1">Belongs to the RAD52 family.</text>
</comment>
<dbReference type="EMBL" id="CAMTCP010000099">
    <property type="protein sequence ID" value="CAI3551541.1"/>
    <property type="molecule type" value="Genomic_DNA"/>
</dbReference>
<evidence type="ECO:0000256" key="4">
    <source>
        <dbReference type="SAM" id="MobiDB-lite"/>
    </source>
</evidence>
<evidence type="ECO:0000313" key="6">
    <source>
        <dbReference type="Proteomes" id="UP001189143"/>
    </source>
</evidence>
<dbReference type="Pfam" id="PF04098">
    <property type="entry name" value="Rad52_Rad22"/>
    <property type="match status" value="1"/>
</dbReference>
<protein>
    <submittedName>
        <fullName evidence="5">Uncharacterized protein</fullName>
    </submittedName>
</protein>
<dbReference type="GO" id="GO:0006281">
    <property type="term" value="P:DNA repair"/>
    <property type="evidence" value="ECO:0007669"/>
    <property type="project" value="UniProtKB-KW"/>
</dbReference>
<comment type="caution">
    <text evidence="5">The sequence shown here is derived from an EMBL/GenBank/DDBJ whole genome shotgun (WGS) entry which is preliminary data.</text>
</comment>
<evidence type="ECO:0000256" key="1">
    <source>
        <dbReference type="ARBA" id="ARBA00006638"/>
    </source>
</evidence>
<proteinExistence type="inferred from homology"/>
<dbReference type="Proteomes" id="UP001189143">
    <property type="component" value="Unassembled WGS sequence"/>
</dbReference>
<feature type="region of interest" description="Disordered" evidence="4">
    <location>
        <begin position="90"/>
        <end position="122"/>
    </location>
</feature>
<reference evidence="5" key="1">
    <citation type="submission" date="2022-10" db="EMBL/GenBank/DDBJ databases">
        <authorList>
            <person name="Aires J."/>
            <person name="Mesa V."/>
        </authorList>
    </citation>
    <scope>NUCLEOTIDE SEQUENCE</scope>
    <source>
        <strain evidence="5">Clostridium neonatale JD116</strain>
    </source>
</reference>
<evidence type="ECO:0000256" key="2">
    <source>
        <dbReference type="ARBA" id="ARBA00022763"/>
    </source>
</evidence>
<keyword evidence="3" id="KW-0234">DNA repair</keyword>